<dbReference type="SUPFAM" id="SSF57667">
    <property type="entry name" value="beta-beta-alpha zinc fingers"/>
    <property type="match status" value="1"/>
</dbReference>
<dbReference type="Proteomes" id="UP000887565">
    <property type="component" value="Unplaced"/>
</dbReference>
<evidence type="ECO:0000259" key="2">
    <source>
        <dbReference type="Pfam" id="PF12874"/>
    </source>
</evidence>
<sequence>MDAGALPKNGPYPLQCDLCKVTMNGQNQAQLHFEGRRHKEAILHTQGAPNTVMEPEGPYGGMMGPPPPMMMMNDMMPPMAVSGPGMMGPPMGADPYFAGGEYYDNQMMFNTGPPSGPPRGARGRSFINVGRRGRGNSRGGVHRGGRSGFGVRGSPAKRGRGKNGSFQNDDMRQTTPFHTGKLDI</sequence>
<protein>
    <submittedName>
        <fullName evidence="4">U1-type domain-containing protein</fullName>
    </submittedName>
</protein>
<dbReference type="InterPro" id="IPR036236">
    <property type="entry name" value="Znf_C2H2_sf"/>
</dbReference>
<feature type="domain" description="C2H2-type" evidence="2">
    <location>
        <begin position="15"/>
        <end position="38"/>
    </location>
</feature>
<feature type="compositionally biased region" description="Polar residues" evidence="1">
    <location>
        <begin position="164"/>
        <end position="177"/>
    </location>
</feature>
<name>A0A915JHP6_ROMCU</name>
<reference evidence="4" key="1">
    <citation type="submission" date="2022-11" db="UniProtKB">
        <authorList>
            <consortium name="WormBaseParasite"/>
        </authorList>
    </citation>
    <scope>IDENTIFICATION</scope>
</reference>
<accession>A0A915JHP6</accession>
<dbReference type="WBParaSite" id="nRc.2.0.1.t25654-RA">
    <property type="protein sequence ID" value="nRc.2.0.1.t25654-RA"/>
    <property type="gene ID" value="nRc.2.0.1.g25654"/>
</dbReference>
<dbReference type="Gene3D" id="3.30.160.60">
    <property type="entry name" value="Classic Zinc Finger"/>
    <property type="match status" value="1"/>
</dbReference>
<feature type="compositionally biased region" description="Basic residues" evidence="1">
    <location>
        <begin position="131"/>
        <end position="145"/>
    </location>
</feature>
<feature type="region of interest" description="Disordered" evidence="1">
    <location>
        <begin position="129"/>
        <end position="184"/>
    </location>
</feature>
<organism evidence="3 4">
    <name type="scientific">Romanomermis culicivorax</name>
    <name type="common">Nematode worm</name>
    <dbReference type="NCBI Taxonomy" id="13658"/>
    <lineage>
        <taxon>Eukaryota</taxon>
        <taxon>Metazoa</taxon>
        <taxon>Ecdysozoa</taxon>
        <taxon>Nematoda</taxon>
        <taxon>Enoplea</taxon>
        <taxon>Dorylaimia</taxon>
        <taxon>Mermithida</taxon>
        <taxon>Mermithoidea</taxon>
        <taxon>Mermithidae</taxon>
        <taxon>Romanomermis</taxon>
    </lineage>
</organism>
<proteinExistence type="predicted"/>
<dbReference type="AlphaFoldDB" id="A0A915JHP6"/>
<dbReference type="InterPro" id="IPR013087">
    <property type="entry name" value="Znf_C2H2_type"/>
</dbReference>
<evidence type="ECO:0000313" key="3">
    <source>
        <dbReference type="Proteomes" id="UP000887565"/>
    </source>
</evidence>
<evidence type="ECO:0000256" key="1">
    <source>
        <dbReference type="SAM" id="MobiDB-lite"/>
    </source>
</evidence>
<keyword evidence="3" id="KW-1185">Reference proteome</keyword>
<evidence type="ECO:0000313" key="4">
    <source>
        <dbReference type="WBParaSite" id="nRc.2.0.1.t25654-RA"/>
    </source>
</evidence>
<dbReference type="Pfam" id="PF12874">
    <property type="entry name" value="zf-met"/>
    <property type="match status" value="1"/>
</dbReference>